<keyword evidence="7" id="KW-1015">Disulfide bond</keyword>
<gene>
    <name evidence="9" type="ORF">MSP8886_00939</name>
</gene>
<evidence type="ECO:0000313" key="10">
    <source>
        <dbReference type="Proteomes" id="UP000092544"/>
    </source>
</evidence>
<evidence type="ECO:0000256" key="6">
    <source>
        <dbReference type="ARBA" id="ARBA00022837"/>
    </source>
</evidence>
<dbReference type="OrthoDB" id="7197884at2"/>
<proteinExistence type="inferred from homology"/>
<dbReference type="Gene3D" id="3.40.50.1820">
    <property type="entry name" value="alpha/beta hydrolase"/>
    <property type="match status" value="1"/>
</dbReference>
<evidence type="ECO:0000256" key="7">
    <source>
        <dbReference type="ARBA" id="ARBA00023157"/>
    </source>
</evidence>
<dbReference type="STRING" id="1792290.MSP8886_00939"/>
<keyword evidence="4 8" id="KW-0732">Signal</keyword>
<name>A0A1A8T8B5_9GAMM</name>
<dbReference type="AlphaFoldDB" id="A0A1A8T8B5"/>
<keyword evidence="3" id="KW-0479">Metal-binding</keyword>
<reference evidence="9 10" key="1">
    <citation type="submission" date="2016-06" db="EMBL/GenBank/DDBJ databases">
        <authorList>
            <person name="Kjaerup R.B."/>
            <person name="Dalgaard T.S."/>
            <person name="Juul-Madsen H.R."/>
        </authorList>
    </citation>
    <scope>NUCLEOTIDE SEQUENCE [LARGE SCALE GENOMIC DNA]</scope>
    <source>
        <strain evidence="9 10">CECT 8886</strain>
    </source>
</reference>
<dbReference type="Proteomes" id="UP000092544">
    <property type="component" value="Unassembled WGS sequence"/>
</dbReference>
<evidence type="ECO:0000256" key="5">
    <source>
        <dbReference type="ARBA" id="ARBA00022801"/>
    </source>
</evidence>
<evidence type="ECO:0000256" key="8">
    <source>
        <dbReference type="SAM" id="SignalP"/>
    </source>
</evidence>
<feature type="chain" id="PRO_5008378873" evidence="8">
    <location>
        <begin position="22"/>
        <end position="543"/>
    </location>
</feature>
<protein>
    <submittedName>
        <fullName evidence="9">Tannase and feruloyl esterase</fullName>
    </submittedName>
</protein>
<dbReference type="PANTHER" id="PTHR33938">
    <property type="entry name" value="FERULOYL ESTERASE B-RELATED"/>
    <property type="match status" value="1"/>
</dbReference>
<evidence type="ECO:0000256" key="1">
    <source>
        <dbReference type="ARBA" id="ARBA00006249"/>
    </source>
</evidence>
<evidence type="ECO:0000313" key="9">
    <source>
        <dbReference type="EMBL" id="SBS27743.1"/>
    </source>
</evidence>
<dbReference type="RefSeq" id="WP_067013263.1">
    <property type="nucleotide sequence ID" value="NZ_FLOB01000002.1"/>
</dbReference>
<feature type="signal peptide" evidence="8">
    <location>
        <begin position="1"/>
        <end position="21"/>
    </location>
</feature>
<dbReference type="InterPro" id="IPR011118">
    <property type="entry name" value="Tannase/feruloyl_esterase"/>
</dbReference>
<comment type="similarity">
    <text evidence="1">Belongs to the tannase family.</text>
</comment>
<accession>A0A1A8T8B5</accession>
<evidence type="ECO:0000256" key="2">
    <source>
        <dbReference type="ARBA" id="ARBA00022487"/>
    </source>
</evidence>
<keyword evidence="6" id="KW-0106">Calcium</keyword>
<organism evidence="9 10">
    <name type="scientific">Marinomonas spartinae</name>
    <dbReference type="NCBI Taxonomy" id="1792290"/>
    <lineage>
        <taxon>Bacteria</taxon>
        <taxon>Pseudomonadati</taxon>
        <taxon>Pseudomonadota</taxon>
        <taxon>Gammaproteobacteria</taxon>
        <taxon>Oceanospirillales</taxon>
        <taxon>Oceanospirillaceae</taxon>
        <taxon>Marinomonas</taxon>
    </lineage>
</organism>
<evidence type="ECO:0000256" key="4">
    <source>
        <dbReference type="ARBA" id="ARBA00022729"/>
    </source>
</evidence>
<dbReference type="SUPFAM" id="SSF53474">
    <property type="entry name" value="alpha/beta-Hydrolases"/>
    <property type="match status" value="1"/>
</dbReference>
<dbReference type="EMBL" id="FLOB01000002">
    <property type="protein sequence ID" value="SBS27743.1"/>
    <property type="molecule type" value="Genomic_DNA"/>
</dbReference>
<dbReference type="GO" id="GO:0046872">
    <property type="term" value="F:metal ion binding"/>
    <property type="evidence" value="ECO:0007669"/>
    <property type="project" value="UniProtKB-KW"/>
</dbReference>
<keyword evidence="5" id="KW-0378">Hydrolase</keyword>
<keyword evidence="10" id="KW-1185">Reference proteome</keyword>
<dbReference type="InterPro" id="IPR029058">
    <property type="entry name" value="AB_hydrolase_fold"/>
</dbReference>
<sequence length="543" mass="58966">MNKAWLFCLALPMVAKAGVMACDPSTFHAPGLTIKSAQWQSPAGDVLVENCRVEGVLDPYEGMDGRAYGIGFELRLPKNWHHDFAYQFNGGNDGIVKAALGGVSSLIPSQYALNRGMAVVSSNGGHDQGQFTDMGLAGSSGFGWDAKARSLYGYEAVAKLGPVAKKLVTEFYGSKPEYSYGIGVSNGGRMAMVSASRFPTMFDGILVGFPGFNLPKAAIQHAWDIQHFHAVNSDLKQSLTPKDLSLVSHYILKQCDDLDGLKDGLIFNAKQCQKYVNLQDLVCHAGQKDCLSQSKVNALVAMHNGPHNSQGKALYSRWYYDAGIDSSSWRAWKIESPVPAWGYNSIIATMGASSLAQIFTTPPTKVEGTPDGLVQYLLSFNFDTDAAKIYAKTKAFPESSMDFMTPPDVANPTMSAFKKAGGKMIIFHGNSDPVFSALDTINWYNKLNQNQNGKARDFVTFYEVPGMPHGQGGPSLDQFDVLSPLVAWVEKGQSPSRVISQARANNPEVSKPLLKAKRPLCPYPTMAVYEGGNQMSASSFICH</sequence>
<keyword evidence="2" id="KW-0719">Serine esterase</keyword>
<evidence type="ECO:0000256" key="3">
    <source>
        <dbReference type="ARBA" id="ARBA00022723"/>
    </source>
</evidence>
<dbReference type="PANTHER" id="PTHR33938:SF15">
    <property type="entry name" value="FERULOYL ESTERASE B-RELATED"/>
    <property type="match status" value="1"/>
</dbReference>
<dbReference type="GO" id="GO:0052689">
    <property type="term" value="F:carboxylic ester hydrolase activity"/>
    <property type="evidence" value="ECO:0007669"/>
    <property type="project" value="UniProtKB-KW"/>
</dbReference>
<dbReference type="Pfam" id="PF07519">
    <property type="entry name" value="Tannase"/>
    <property type="match status" value="1"/>
</dbReference>